<proteinExistence type="predicted"/>
<name>A0A0H4IRN6_9CAUD</name>
<dbReference type="RefSeq" id="YP_009225466.1">
    <property type="nucleotide sequence ID" value="NC_029094.1"/>
</dbReference>
<sequence length="124" mass="13945">MKFKLLTFNNTPSATKEALLDIADNHFHSIDPSNNKEVFAISRGIARWLLHNCQHETPEAKDIRKIATLTYEYNKHGAKKSWPKKPVVIDVDNAIIRDGVARLYAIAHASSGVCMPVDFIEESV</sequence>
<keyword evidence="2" id="KW-1185">Reference proteome</keyword>
<accession>A0A0H4IRN6</accession>
<evidence type="ECO:0000313" key="2">
    <source>
        <dbReference type="Proteomes" id="UP000202763"/>
    </source>
</evidence>
<reference evidence="1 2" key="1">
    <citation type="submission" date="2015-05" db="EMBL/GenBank/DDBJ databases">
        <authorList>
            <person name="Wang D.B."/>
            <person name="Wang M."/>
        </authorList>
    </citation>
    <scope>NUCLEOTIDE SEQUENCE [LARGE SCALE GENOMIC DNA]</scope>
</reference>
<protein>
    <submittedName>
        <fullName evidence="1">Uncharacterized protein</fullName>
    </submittedName>
</protein>
<dbReference type="EMBL" id="KR534323">
    <property type="protein sequence ID" value="AKO60933.1"/>
    <property type="molecule type" value="Genomic_DNA"/>
</dbReference>
<organism evidence="1 2">
    <name type="scientific">Pseudoalteromonas phage H101</name>
    <dbReference type="NCBI Taxonomy" id="1654919"/>
    <lineage>
        <taxon>Viruses</taxon>
        <taxon>Duplodnaviria</taxon>
        <taxon>Heunggongvirae</taxon>
        <taxon>Uroviricota</taxon>
        <taxon>Caudoviricetes</taxon>
        <taxon>Shandongvirus</taxon>
        <taxon>Shandongvirus H101</taxon>
    </lineage>
</organism>
<dbReference type="KEGG" id="vg:26796527"/>
<evidence type="ECO:0000313" key="1">
    <source>
        <dbReference type="EMBL" id="AKO60933.1"/>
    </source>
</evidence>
<dbReference type="Proteomes" id="UP000202763">
    <property type="component" value="Segment"/>
</dbReference>
<dbReference type="GeneID" id="26796527"/>